<gene>
    <name evidence="2" type="ORF">M513_02856</name>
</gene>
<evidence type="ECO:0000313" key="2">
    <source>
        <dbReference type="EMBL" id="KFD56401.1"/>
    </source>
</evidence>
<evidence type="ECO:0000256" key="1">
    <source>
        <dbReference type="SAM" id="MobiDB-lite"/>
    </source>
</evidence>
<organism evidence="2 3">
    <name type="scientific">Trichuris suis</name>
    <name type="common">pig whipworm</name>
    <dbReference type="NCBI Taxonomy" id="68888"/>
    <lineage>
        <taxon>Eukaryota</taxon>
        <taxon>Metazoa</taxon>
        <taxon>Ecdysozoa</taxon>
        <taxon>Nematoda</taxon>
        <taxon>Enoplea</taxon>
        <taxon>Dorylaimia</taxon>
        <taxon>Trichinellida</taxon>
        <taxon>Trichuridae</taxon>
        <taxon>Trichuris</taxon>
    </lineage>
</organism>
<feature type="region of interest" description="Disordered" evidence="1">
    <location>
        <begin position="38"/>
        <end position="66"/>
    </location>
</feature>
<evidence type="ECO:0000313" key="3">
    <source>
        <dbReference type="Proteomes" id="UP000030764"/>
    </source>
</evidence>
<keyword evidence="3" id="KW-1185">Reference proteome</keyword>
<dbReference type="EMBL" id="KL363194">
    <property type="protein sequence ID" value="KFD56401.1"/>
    <property type="molecule type" value="Genomic_DNA"/>
</dbReference>
<dbReference type="Proteomes" id="UP000030764">
    <property type="component" value="Unassembled WGS sequence"/>
</dbReference>
<reference evidence="2 3" key="1">
    <citation type="journal article" date="2014" name="Nat. Genet.">
        <title>Genome and transcriptome of the porcine whipworm Trichuris suis.</title>
        <authorList>
            <person name="Jex A.R."/>
            <person name="Nejsum P."/>
            <person name="Schwarz E.M."/>
            <person name="Hu L."/>
            <person name="Young N.D."/>
            <person name="Hall R.S."/>
            <person name="Korhonen P.K."/>
            <person name="Liao S."/>
            <person name="Thamsborg S."/>
            <person name="Xia J."/>
            <person name="Xu P."/>
            <person name="Wang S."/>
            <person name="Scheerlinck J.P."/>
            <person name="Hofmann A."/>
            <person name="Sternberg P.W."/>
            <person name="Wang J."/>
            <person name="Gasser R.B."/>
        </authorList>
    </citation>
    <scope>NUCLEOTIDE SEQUENCE [LARGE SCALE GENOMIC DNA]</scope>
    <source>
        <strain evidence="2">DCEP-RM93M</strain>
    </source>
</reference>
<sequence>MVLFSVGSVESSTEAPSDLSFQKLFLFSGALGPKLDPSSAMDLNGTKHGLQRNENGFQLNKNELQK</sequence>
<feature type="compositionally biased region" description="Polar residues" evidence="1">
    <location>
        <begin position="52"/>
        <end position="66"/>
    </location>
</feature>
<name>A0A085MGQ5_9BILA</name>
<accession>A0A085MGQ5</accession>
<protein>
    <submittedName>
        <fullName evidence="2">Uncharacterized protein</fullName>
    </submittedName>
</protein>
<proteinExistence type="predicted"/>
<dbReference type="AlphaFoldDB" id="A0A085MGQ5"/>